<dbReference type="EMBL" id="BONK01000001">
    <property type="protein sequence ID" value="GIG19318.1"/>
    <property type="molecule type" value="Genomic_DNA"/>
</dbReference>
<dbReference type="InterPro" id="IPR050109">
    <property type="entry name" value="HTH-type_TetR-like_transc_reg"/>
</dbReference>
<feature type="DNA-binding region" description="H-T-H motif" evidence="4">
    <location>
        <begin position="42"/>
        <end position="61"/>
    </location>
</feature>
<evidence type="ECO:0000256" key="5">
    <source>
        <dbReference type="SAM" id="MobiDB-lite"/>
    </source>
</evidence>
<dbReference type="Pfam" id="PF00440">
    <property type="entry name" value="TetR_N"/>
    <property type="match status" value="1"/>
</dbReference>
<dbReference type="GO" id="GO:0003700">
    <property type="term" value="F:DNA-binding transcription factor activity"/>
    <property type="evidence" value="ECO:0007669"/>
    <property type="project" value="TreeGrafter"/>
</dbReference>
<evidence type="ECO:0000256" key="4">
    <source>
        <dbReference type="PROSITE-ProRule" id="PRU00335"/>
    </source>
</evidence>
<dbReference type="GO" id="GO:0045892">
    <property type="term" value="P:negative regulation of DNA-templated transcription"/>
    <property type="evidence" value="ECO:0007669"/>
    <property type="project" value="UniProtKB-ARBA"/>
</dbReference>
<keyword evidence="2 4" id="KW-0238">DNA-binding</keyword>
<dbReference type="InterPro" id="IPR009057">
    <property type="entry name" value="Homeodomain-like_sf"/>
</dbReference>
<reference evidence="7" key="1">
    <citation type="submission" date="2021-01" db="EMBL/GenBank/DDBJ databases">
        <title>Whole genome shotgun sequence of Cellulomonas chitinilytica NBRC 110799.</title>
        <authorList>
            <person name="Komaki H."/>
            <person name="Tamura T."/>
        </authorList>
    </citation>
    <scope>NUCLEOTIDE SEQUENCE</scope>
    <source>
        <strain evidence="7">NBRC 110799</strain>
    </source>
</reference>
<gene>
    <name evidence="7" type="ORF">Cch01nite_00420</name>
</gene>
<dbReference type="InterPro" id="IPR023772">
    <property type="entry name" value="DNA-bd_HTH_TetR-type_CS"/>
</dbReference>
<evidence type="ECO:0000313" key="7">
    <source>
        <dbReference type="EMBL" id="GIG19318.1"/>
    </source>
</evidence>
<dbReference type="SUPFAM" id="SSF48498">
    <property type="entry name" value="Tetracyclin repressor-like, C-terminal domain"/>
    <property type="match status" value="1"/>
</dbReference>
<sequence length="221" mass="23643">MTGTDDSPPRARNPRMGRDERRAQVLRIAQDLFATEGFHHVSMDDIADRAQVSKPVLYRHFPSKLDLYLAVVDQCGADLLAAVESAVEPIEQGPVRRGDGRAVVSAVVHAYIMFVEVAGESSALLFESDVTHDADVRARVEHASFEASRRIATVLGQVTGLGPDQSATLAVSLIAMAQSAATHRFRAAAGGDAESTADLVAELAWGGVAGLIRTDFVYEDA</sequence>
<name>A0A919P002_9CELL</name>
<proteinExistence type="predicted"/>
<dbReference type="GO" id="GO:0000976">
    <property type="term" value="F:transcription cis-regulatory region binding"/>
    <property type="evidence" value="ECO:0007669"/>
    <property type="project" value="TreeGrafter"/>
</dbReference>
<evidence type="ECO:0000256" key="2">
    <source>
        <dbReference type="ARBA" id="ARBA00023125"/>
    </source>
</evidence>
<dbReference type="InterPro" id="IPR001647">
    <property type="entry name" value="HTH_TetR"/>
</dbReference>
<protein>
    <submittedName>
        <fullName evidence="7">TetR family transcriptional regulator</fullName>
    </submittedName>
</protein>
<feature type="region of interest" description="Disordered" evidence="5">
    <location>
        <begin position="1"/>
        <end position="20"/>
    </location>
</feature>
<feature type="domain" description="HTH tetR-type" evidence="6">
    <location>
        <begin position="19"/>
        <end position="79"/>
    </location>
</feature>
<dbReference type="SUPFAM" id="SSF46689">
    <property type="entry name" value="Homeodomain-like"/>
    <property type="match status" value="1"/>
</dbReference>
<dbReference type="PROSITE" id="PS50977">
    <property type="entry name" value="HTH_TETR_2"/>
    <property type="match status" value="1"/>
</dbReference>
<dbReference type="PANTHER" id="PTHR30055:SF160">
    <property type="entry name" value="TRANSCRIPTIONAL REGULATORY PROTEIN (PROBABLY ASNC-FAMILY)-RELATED"/>
    <property type="match status" value="1"/>
</dbReference>
<evidence type="ECO:0000259" key="6">
    <source>
        <dbReference type="PROSITE" id="PS50977"/>
    </source>
</evidence>
<evidence type="ECO:0000313" key="8">
    <source>
        <dbReference type="Proteomes" id="UP000632740"/>
    </source>
</evidence>
<dbReference type="InterPro" id="IPR036271">
    <property type="entry name" value="Tet_transcr_reg_TetR-rel_C_sf"/>
</dbReference>
<dbReference type="FunFam" id="1.10.10.60:FF:000141">
    <property type="entry name" value="TetR family transcriptional regulator"/>
    <property type="match status" value="1"/>
</dbReference>
<dbReference type="RefSeq" id="WP_203747118.1">
    <property type="nucleotide sequence ID" value="NZ_BONK01000001.1"/>
</dbReference>
<dbReference type="Gene3D" id="1.10.357.10">
    <property type="entry name" value="Tetracycline Repressor, domain 2"/>
    <property type="match status" value="1"/>
</dbReference>
<comment type="caution">
    <text evidence="7">The sequence shown here is derived from an EMBL/GenBank/DDBJ whole genome shotgun (WGS) entry which is preliminary data.</text>
</comment>
<keyword evidence="1" id="KW-0805">Transcription regulation</keyword>
<organism evidence="7 8">
    <name type="scientific">Cellulomonas chitinilytica</name>
    <dbReference type="NCBI Taxonomy" id="398759"/>
    <lineage>
        <taxon>Bacteria</taxon>
        <taxon>Bacillati</taxon>
        <taxon>Actinomycetota</taxon>
        <taxon>Actinomycetes</taxon>
        <taxon>Micrococcales</taxon>
        <taxon>Cellulomonadaceae</taxon>
        <taxon>Cellulomonas</taxon>
    </lineage>
</organism>
<dbReference type="Proteomes" id="UP000632740">
    <property type="component" value="Unassembled WGS sequence"/>
</dbReference>
<keyword evidence="8" id="KW-1185">Reference proteome</keyword>
<dbReference type="PRINTS" id="PR00455">
    <property type="entry name" value="HTHTETR"/>
</dbReference>
<accession>A0A919P002</accession>
<dbReference type="PROSITE" id="PS01081">
    <property type="entry name" value="HTH_TETR_1"/>
    <property type="match status" value="1"/>
</dbReference>
<keyword evidence="3" id="KW-0804">Transcription</keyword>
<dbReference type="PANTHER" id="PTHR30055">
    <property type="entry name" value="HTH-TYPE TRANSCRIPTIONAL REGULATOR RUTR"/>
    <property type="match status" value="1"/>
</dbReference>
<evidence type="ECO:0000256" key="3">
    <source>
        <dbReference type="ARBA" id="ARBA00023163"/>
    </source>
</evidence>
<evidence type="ECO:0000256" key="1">
    <source>
        <dbReference type="ARBA" id="ARBA00023015"/>
    </source>
</evidence>
<dbReference type="AlphaFoldDB" id="A0A919P002"/>